<keyword evidence="7" id="KW-0812">Transmembrane</keyword>
<evidence type="ECO:0000256" key="5">
    <source>
        <dbReference type="PROSITE-ProRule" id="PRU00284"/>
    </source>
</evidence>
<comment type="caution">
    <text evidence="11">The sequence shown here is derived from an EMBL/GenBank/DDBJ whole genome shotgun (WGS) entry which is preliminary data.</text>
</comment>
<accession>A0A3D9HS52</accession>
<dbReference type="InterPro" id="IPR021796">
    <property type="entry name" value="Tll0287-like_dom"/>
</dbReference>
<dbReference type="Proteomes" id="UP000256845">
    <property type="component" value="Unassembled WGS sequence"/>
</dbReference>
<organism evidence="11 12">
    <name type="scientific">Aestuariispira insulae</name>
    <dbReference type="NCBI Taxonomy" id="1461337"/>
    <lineage>
        <taxon>Bacteria</taxon>
        <taxon>Pseudomonadati</taxon>
        <taxon>Pseudomonadota</taxon>
        <taxon>Alphaproteobacteria</taxon>
        <taxon>Rhodospirillales</taxon>
        <taxon>Kiloniellaceae</taxon>
        <taxon>Aestuariispira</taxon>
    </lineage>
</organism>
<evidence type="ECO:0000256" key="3">
    <source>
        <dbReference type="ARBA" id="ARBA00023224"/>
    </source>
</evidence>
<keyword evidence="3 5" id="KW-0807">Transducer</keyword>
<dbReference type="GO" id="GO:0007165">
    <property type="term" value="P:signal transduction"/>
    <property type="evidence" value="ECO:0007669"/>
    <property type="project" value="UniProtKB-KW"/>
</dbReference>
<keyword evidence="7" id="KW-0472">Membrane</keyword>
<dbReference type="InterPro" id="IPR004090">
    <property type="entry name" value="Chemotax_Me-accpt_rcpt"/>
</dbReference>
<dbReference type="Gene3D" id="1.10.287.950">
    <property type="entry name" value="Methyl-accepting chemotaxis protein"/>
    <property type="match status" value="1"/>
</dbReference>
<comment type="subcellular location">
    <subcellularLocation>
        <location evidence="1">Cell inner membrane</location>
        <topology evidence="1">Multi-pass membrane protein</topology>
    </subcellularLocation>
</comment>
<keyword evidence="7" id="KW-1133">Transmembrane helix</keyword>
<feature type="transmembrane region" description="Helical" evidence="7">
    <location>
        <begin position="7"/>
        <end position="28"/>
    </location>
</feature>
<name>A0A3D9HS52_9PROT</name>
<feature type="domain" description="Methyl-accepting transducer" evidence="8">
    <location>
        <begin position="324"/>
        <end position="560"/>
    </location>
</feature>
<sequence>MRKSILWMLVLPVPVAMAIGIVLAMLILPGAVRDNVTKDAVTAAQQTVKQFKIVRGYYTNNVIKKVLADGNLTPSFRHKQEEGSIPLPATFIHDMSALLHEEDTTLSLYSQFPFPNRKDRKLDGFQKEAWDYLVKNPKETFSRLETIAGVPTVRVAMADTMVADACVNCHNGHPETPKDDWKLGDVRGVLEVTTAISGPLARGSSLSTWLIAAVLIGGVILTVICVFFARRVIGPLQRMTHCMEELADGNLDVEITGTKRQSEIGHMAAAMQVFKENAIENRQLEAEKAQDQERNQKALREAMQKMADDLEATVSSVVENVTGTSDHLQKSADIMTSLSSKANNDCSVVTTAGEQAASNVQTVAAASEELSHSIREISTQVANSTRIAKEAVHQAEETNQDIRTLADNAQKIGDVLNLISDIAEQTNLLALNATIEAARAGDAGKGFAVVANEVKSLANQTAKATEEISAQIGGIQGATQEAVKSIKEITDTIGEINEIASGIAAAVEEQSAATQEISRNVALAATDTEKVRTNIASISDAVKETNGASNGIQDASNDLSSQTRKLSDEVRDFLVRIKAS</sequence>
<evidence type="ECO:0000259" key="10">
    <source>
        <dbReference type="PROSITE" id="PS50885"/>
    </source>
</evidence>
<dbReference type="SUPFAM" id="SSF58104">
    <property type="entry name" value="Methyl-accepting chemotaxis protein (MCP) signaling domain"/>
    <property type="match status" value="1"/>
</dbReference>
<gene>
    <name evidence="11" type="ORF">DFP90_102363</name>
</gene>
<evidence type="ECO:0000256" key="4">
    <source>
        <dbReference type="ARBA" id="ARBA00029447"/>
    </source>
</evidence>
<dbReference type="PRINTS" id="PR00260">
    <property type="entry name" value="CHEMTRNSDUCR"/>
</dbReference>
<protein>
    <submittedName>
        <fullName evidence="11">Methyl-accepting chemotaxis protein</fullName>
    </submittedName>
</protein>
<dbReference type="RefSeq" id="WP_115935884.1">
    <property type="nucleotide sequence ID" value="NZ_QRDW01000002.1"/>
</dbReference>
<comment type="similarity">
    <text evidence="4">Belongs to the methyl-accepting chemotaxis (MCP) protein family.</text>
</comment>
<dbReference type="AlphaFoldDB" id="A0A3D9HS52"/>
<dbReference type="Gene3D" id="6.10.340.10">
    <property type="match status" value="1"/>
</dbReference>
<feature type="domain" description="HAMP" evidence="10">
    <location>
        <begin position="230"/>
        <end position="283"/>
    </location>
</feature>
<evidence type="ECO:0000313" key="11">
    <source>
        <dbReference type="EMBL" id="RED52343.1"/>
    </source>
</evidence>
<dbReference type="CDD" id="cd06225">
    <property type="entry name" value="HAMP"/>
    <property type="match status" value="1"/>
</dbReference>
<dbReference type="PROSITE" id="PS50111">
    <property type="entry name" value="CHEMOTAXIS_TRANSDUC_2"/>
    <property type="match status" value="1"/>
</dbReference>
<dbReference type="Pfam" id="PF00015">
    <property type="entry name" value="MCPsignal"/>
    <property type="match status" value="1"/>
</dbReference>
<reference evidence="11 12" key="1">
    <citation type="submission" date="2018-07" db="EMBL/GenBank/DDBJ databases">
        <title>Genomic Encyclopedia of Type Strains, Phase III (KMG-III): the genomes of soil and plant-associated and newly described type strains.</title>
        <authorList>
            <person name="Whitman W."/>
        </authorList>
    </citation>
    <scope>NUCLEOTIDE SEQUENCE [LARGE SCALE GENOMIC DNA]</scope>
    <source>
        <strain evidence="11 12">CECT 8488</strain>
    </source>
</reference>
<dbReference type="CDD" id="cd11386">
    <property type="entry name" value="MCP_signal"/>
    <property type="match status" value="1"/>
</dbReference>
<dbReference type="GO" id="GO:0004888">
    <property type="term" value="F:transmembrane signaling receptor activity"/>
    <property type="evidence" value="ECO:0007669"/>
    <property type="project" value="InterPro"/>
</dbReference>
<dbReference type="PROSITE" id="PS50192">
    <property type="entry name" value="T_SNARE"/>
    <property type="match status" value="1"/>
</dbReference>
<feature type="domain" description="T-SNARE coiled-coil homology" evidence="9">
    <location>
        <begin position="476"/>
        <end position="538"/>
    </location>
</feature>
<dbReference type="Pfam" id="PF00672">
    <property type="entry name" value="HAMP"/>
    <property type="match status" value="1"/>
</dbReference>
<evidence type="ECO:0000313" key="12">
    <source>
        <dbReference type="Proteomes" id="UP000256845"/>
    </source>
</evidence>
<evidence type="ECO:0000259" key="9">
    <source>
        <dbReference type="PROSITE" id="PS50192"/>
    </source>
</evidence>
<feature type="transmembrane region" description="Helical" evidence="7">
    <location>
        <begin position="209"/>
        <end position="229"/>
    </location>
</feature>
<keyword evidence="2" id="KW-1003">Cell membrane</keyword>
<evidence type="ECO:0000256" key="1">
    <source>
        <dbReference type="ARBA" id="ARBA00004429"/>
    </source>
</evidence>
<dbReference type="EMBL" id="QRDW01000002">
    <property type="protein sequence ID" value="RED52343.1"/>
    <property type="molecule type" value="Genomic_DNA"/>
</dbReference>
<dbReference type="SMART" id="SM00283">
    <property type="entry name" value="MA"/>
    <property type="match status" value="1"/>
</dbReference>
<feature type="coiled-coil region" evidence="6">
    <location>
        <begin position="275"/>
        <end position="309"/>
    </location>
</feature>
<dbReference type="OrthoDB" id="7293398at2"/>
<dbReference type="InterPro" id="IPR004089">
    <property type="entry name" value="MCPsignal_dom"/>
</dbReference>
<evidence type="ECO:0000259" key="8">
    <source>
        <dbReference type="PROSITE" id="PS50111"/>
    </source>
</evidence>
<evidence type="ECO:0000256" key="6">
    <source>
        <dbReference type="SAM" id="Coils"/>
    </source>
</evidence>
<keyword evidence="12" id="KW-1185">Reference proteome</keyword>
<dbReference type="InterPro" id="IPR000727">
    <property type="entry name" value="T_SNARE_dom"/>
</dbReference>
<dbReference type="SMART" id="SM00304">
    <property type="entry name" value="HAMP"/>
    <property type="match status" value="1"/>
</dbReference>
<dbReference type="InterPro" id="IPR003660">
    <property type="entry name" value="HAMP_dom"/>
</dbReference>
<dbReference type="Pfam" id="PF11845">
    <property type="entry name" value="Tll0287-like"/>
    <property type="match status" value="1"/>
</dbReference>
<dbReference type="PROSITE" id="PS50885">
    <property type="entry name" value="HAMP"/>
    <property type="match status" value="1"/>
</dbReference>
<keyword evidence="6" id="KW-0175">Coiled coil</keyword>
<dbReference type="PANTHER" id="PTHR32089:SF112">
    <property type="entry name" value="LYSOZYME-LIKE PROTEIN-RELATED"/>
    <property type="match status" value="1"/>
</dbReference>
<keyword evidence="2" id="KW-0997">Cell inner membrane</keyword>
<dbReference type="PANTHER" id="PTHR32089">
    <property type="entry name" value="METHYL-ACCEPTING CHEMOTAXIS PROTEIN MCPB"/>
    <property type="match status" value="1"/>
</dbReference>
<dbReference type="GO" id="GO:0005886">
    <property type="term" value="C:plasma membrane"/>
    <property type="evidence" value="ECO:0007669"/>
    <property type="project" value="UniProtKB-SubCell"/>
</dbReference>
<proteinExistence type="inferred from homology"/>
<evidence type="ECO:0000256" key="2">
    <source>
        <dbReference type="ARBA" id="ARBA00022519"/>
    </source>
</evidence>
<dbReference type="GO" id="GO:0006935">
    <property type="term" value="P:chemotaxis"/>
    <property type="evidence" value="ECO:0007669"/>
    <property type="project" value="InterPro"/>
</dbReference>
<evidence type="ECO:0000256" key="7">
    <source>
        <dbReference type="SAM" id="Phobius"/>
    </source>
</evidence>